<keyword evidence="1" id="KW-0175">Coiled coil</keyword>
<dbReference type="RefSeq" id="XP_015660982.1">
    <property type="nucleotide sequence ID" value="XM_015800975.1"/>
</dbReference>
<dbReference type="Proteomes" id="UP000037923">
    <property type="component" value="Unassembled WGS sequence"/>
</dbReference>
<feature type="domain" description="GRIP" evidence="3">
    <location>
        <begin position="427"/>
        <end position="478"/>
    </location>
</feature>
<evidence type="ECO:0000256" key="2">
    <source>
        <dbReference type="SAM" id="MobiDB-lite"/>
    </source>
</evidence>
<dbReference type="AlphaFoldDB" id="A0A0M9G587"/>
<protein>
    <recommendedName>
        <fullName evidence="3">GRIP domain-containing protein</fullName>
    </recommendedName>
</protein>
<dbReference type="VEuPathDB" id="TriTrypDB:LpyrH10_05_4410"/>
<dbReference type="EMBL" id="LGTL01000005">
    <property type="protein sequence ID" value="KPA82542.1"/>
    <property type="molecule type" value="Genomic_DNA"/>
</dbReference>
<feature type="coiled-coil region" evidence="1">
    <location>
        <begin position="393"/>
        <end position="420"/>
    </location>
</feature>
<accession>A0A0M9G587</accession>
<dbReference type="OrthoDB" id="1926336at2759"/>
<dbReference type="EMBL" id="LGTL01000005">
    <property type="protein sequence ID" value="KPA82543.1"/>
    <property type="molecule type" value="Genomic_DNA"/>
</dbReference>
<feature type="region of interest" description="Disordered" evidence="2">
    <location>
        <begin position="122"/>
        <end position="149"/>
    </location>
</feature>
<evidence type="ECO:0000313" key="4">
    <source>
        <dbReference type="EMBL" id="KPA82543.1"/>
    </source>
</evidence>
<gene>
    <name evidence="4" type="ORF">ABB37_03581</name>
</gene>
<name>A0A0M9G587_LEPPY</name>
<dbReference type="GeneID" id="26903872"/>
<dbReference type="InterPro" id="IPR000237">
    <property type="entry name" value="GRIP_dom"/>
</dbReference>
<organism evidence="4 5">
    <name type="scientific">Leptomonas pyrrhocoris</name>
    <name type="common">Firebug parasite</name>
    <dbReference type="NCBI Taxonomy" id="157538"/>
    <lineage>
        <taxon>Eukaryota</taxon>
        <taxon>Discoba</taxon>
        <taxon>Euglenozoa</taxon>
        <taxon>Kinetoplastea</taxon>
        <taxon>Metakinetoplastina</taxon>
        <taxon>Trypanosomatida</taxon>
        <taxon>Trypanosomatidae</taxon>
        <taxon>Leishmaniinae</taxon>
        <taxon>Leptomonas</taxon>
    </lineage>
</organism>
<evidence type="ECO:0000256" key="1">
    <source>
        <dbReference type="SAM" id="Coils"/>
    </source>
</evidence>
<dbReference type="PROSITE" id="PS50913">
    <property type="entry name" value="GRIP"/>
    <property type="match status" value="1"/>
</dbReference>
<feature type="compositionally biased region" description="Low complexity" evidence="2">
    <location>
        <begin position="1"/>
        <end position="13"/>
    </location>
</feature>
<proteinExistence type="predicted"/>
<feature type="compositionally biased region" description="Low complexity" evidence="2">
    <location>
        <begin position="122"/>
        <end position="140"/>
    </location>
</feature>
<reference evidence="4 5" key="1">
    <citation type="submission" date="2015-07" db="EMBL/GenBank/DDBJ databases">
        <title>High-quality genome of monoxenous trypanosomatid Leptomonas pyrrhocoris.</title>
        <authorList>
            <person name="Flegontov P."/>
            <person name="Butenko A."/>
            <person name="Firsov S."/>
            <person name="Vlcek C."/>
            <person name="Logacheva M.D."/>
            <person name="Field M."/>
            <person name="Filatov D."/>
            <person name="Flegontova O."/>
            <person name="Gerasimov E."/>
            <person name="Jackson A.P."/>
            <person name="Kelly S."/>
            <person name="Opperdoes F."/>
            <person name="O'Reilly A."/>
            <person name="Votypka J."/>
            <person name="Yurchenko V."/>
            <person name="Lukes J."/>
        </authorList>
    </citation>
    <scope>NUCLEOTIDE SEQUENCE [LARGE SCALE GENOMIC DNA]</scope>
    <source>
        <strain evidence="4">H10</strain>
    </source>
</reference>
<feature type="region of interest" description="Disordered" evidence="2">
    <location>
        <begin position="1"/>
        <end position="32"/>
    </location>
</feature>
<dbReference type="Pfam" id="PF01465">
    <property type="entry name" value="GRIP"/>
    <property type="match status" value="1"/>
</dbReference>
<dbReference type="RefSeq" id="XP_015660981.1">
    <property type="nucleotide sequence ID" value="XM_015800974.1"/>
</dbReference>
<evidence type="ECO:0000313" key="5">
    <source>
        <dbReference type="Proteomes" id="UP000037923"/>
    </source>
</evidence>
<feature type="coiled-coil region" evidence="1">
    <location>
        <begin position="170"/>
        <end position="281"/>
    </location>
</feature>
<sequence>MSAATTSDAAAADHGNKTEEAPAESSSLEANRLREELQHCQEKFASWKEKAKIGVDNLRMQIIGLNQRLERSEQKRVEELRTVDLLQSSMSAQADLASAHSFAAACLFVNSLSARNGATEGAAKATASSSPSPTPAAAVTPPSPPSPPNALITKLQRTIQEQSDRLKETHHALKRSTNEVQQRIEALKRQDGIVAVLKRRLEASEAANVSLEEQLMNVPNVEEWRAAQDELDHQLERSRLEYETRESNLVLHHSNEIQALNMAHEQEIRELQRDAQEKVSQAVQNALASQAQAAASASTQLAQSHQQRQREAEDAAYMDLLSDYKALEATSGAAVRERDAVLKQQKTLIRELHDFFRAVGMGGIASASQVQSPQSGNVAVAREMTVEDTIRQIGEQRARVIALQEELSRCRREVVQLKRSKPSQPPDGLGAQQTQYVRSVVVQLLCSLNDASIAKRLLPVLSMLLKFSNDDMTAVTKAMPQWTQHR</sequence>
<dbReference type="OMA" id="QHSTEVQ"/>
<keyword evidence="5" id="KW-1185">Reference proteome</keyword>
<evidence type="ECO:0000259" key="3">
    <source>
        <dbReference type="PROSITE" id="PS50913"/>
    </source>
</evidence>
<comment type="caution">
    <text evidence="4">The sequence shown here is derived from an EMBL/GenBank/DDBJ whole genome shotgun (WGS) entry which is preliminary data.</text>
</comment>